<feature type="repeat" description="TPR" evidence="1">
    <location>
        <begin position="168"/>
        <end position="201"/>
    </location>
</feature>
<dbReference type="InterPro" id="IPR052943">
    <property type="entry name" value="TMTC_O-mannosyl-trnsfr"/>
</dbReference>
<dbReference type="OrthoDB" id="9814129at2"/>
<dbReference type="RefSeq" id="WP_063493158.1">
    <property type="nucleotide sequence ID" value="NZ_FCOC02000002.1"/>
</dbReference>
<dbReference type="Pfam" id="PF13428">
    <property type="entry name" value="TPR_14"/>
    <property type="match status" value="1"/>
</dbReference>
<dbReference type="Proteomes" id="UP000054893">
    <property type="component" value="Unassembled WGS sequence"/>
</dbReference>
<dbReference type="Gene3D" id="1.25.40.10">
    <property type="entry name" value="Tetratricopeptide repeat domain"/>
    <property type="match status" value="1"/>
</dbReference>
<name>A0A158FA59_CABSO</name>
<evidence type="ECO:0000313" key="3">
    <source>
        <dbReference type="EMBL" id="SAL16792.1"/>
    </source>
</evidence>
<evidence type="ECO:0000256" key="2">
    <source>
        <dbReference type="SAM" id="MobiDB-lite"/>
    </source>
</evidence>
<dbReference type="PANTHER" id="PTHR44809:SF1">
    <property type="entry name" value="PROTEIN O-MANNOSYL-TRANSFERASE TMTC1"/>
    <property type="match status" value="1"/>
</dbReference>
<dbReference type="SMART" id="SM00028">
    <property type="entry name" value="TPR"/>
    <property type="match status" value="3"/>
</dbReference>
<dbReference type="SUPFAM" id="SSF53756">
    <property type="entry name" value="UDP-Glycosyltransferase/glycogen phosphorylase"/>
    <property type="match status" value="1"/>
</dbReference>
<dbReference type="SUPFAM" id="SSF48452">
    <property type="entry name" value="TPR-like"/>
    <property type="match status" value="1"/>
</dbReference>
<organism evidence="3 4">
    <name type="scientific">Caballeronia sordidicola</name>
    <name type="common">Burkholderia sordidicola</name>
    <dbReference type="NCBI Taxonomy" id="196367"/>
    <lineage>
        <taxon>Bacteria</taxon>
        <taxon>Pseudomonadati</taxon>
        <taxon>Pseudomonadota</taxon>
        <taxon>Betaproteobacteria</taxon>
        <taxon>Burkholderiales</taxon>
        <taxon>Burkholderiaceae</taxon>
        <taxon>Caballeronia</taxon>
    </lineage>
</organism>
<sequence length="571" mass="63438">MNRSQSSRPDTHPKRATHVQDANQDSIISRVLPAFLENARIADSQGQQAECAVWLHAAALLEPARVETVLERIDSLLKQHRVAEAVKLGAQLVDTHPQHALALWYLGYVLQCAGRHADAIPFYERAHRINAAVPSLRNNLAVAYELTGRATDALKLLEEAVAANSADIEAWTNLARMYPRRWELEHALAAGKRAVQIDSSNALALSNYSLALKEAQRWEESTAVAESAVNVAPHMARLPFNLSILDLLQGNYARGWANFESRWDGSGELVNSHPKFNVPRWNGESLKGKTLLLWGEQGFGDALQFSRFVPMLAKKVSAQGGKLVWAAFKAVYPLMARMAPKSVECIPHDGPLPEFDFHFPMLSLPLHFGIEEDTIPSKRAYLSTDTDLAAEWRTEFASDKRLRVGLVWSGSESHQRNMFRSVGIERYAQAFKGIENVAFFSLQKEASGAVSTARDGGFEIADRTGKFETFDDTAAFIDSLDLVITVCTSVAHLAAALGKPTWILLDVNPHWVWQLERTDSPWYPTARLYRQKNFGQWEPVMTDVARDLAMLAATHTGAAPRKRAAAKKTAV</sequence>
<dbReference type="InterPro" id="IPR011990">
    <property type="entry name" value="TPR-like_helical_dom_sf"/>
</dbReference>
<gene>
    <name evidence="3" type="ORF">AWB64_01034</name>
</gene>
<evidence type="ECO:0000256" key="1">
    <source>
        <dbReference type="PROSITE-ProRule" id="PRU00339"/>
    </source>
</evidence>
<accession>A0A158FA59</accession>
<proteinExistence type="predicted"/>
<dbReference type="AlphaFoldDB" id="A0A158FA59"/>
<dbReference type="Pfam" id="PF13432">
    <property type="entry name" value="TPR_16"/>
    <property type="match status" value="1"/>
</dbReference>
<dbReference type="EMBL" id="FCOC02000002">
    <property type="protein sequence ID" value="SAL16792.1"/>
    <property type="molecule type" value="Genomic_DNA"/>
</dbReference>
<dbReference type="PROSITE" id="PS50005">
    <property type="entry name" value="TPR"/>
    <property type="match status" value="1"/>
</dbReference>
<feature type="region of interest" description="Disordered" evidence="2">
    <location>
        <begin position="1"/>
        <end position="22"/>
    </location>
</feature>
<reference evidence="3 4" key="1">
    <citation type="submission" date="2016-01" db="EMBL/GenBank/DDBJ databases">
        <authorList>
            <person name="Oliw E.H."/>
        </authorList>
    </citation>
    <scope>NUCLEOTIDE SEQUENCE [LARGE SCALE GENOMIC DNA]</scope>
    <source>
        <strain evidence="3">LMG 22029</strain>
    </source>
</reference>
<dbReference type="InterPro" id="IPR019734">
    <property type="entry name" value="TPR_rpt"/>
</dbReference>
<evidence type="ECO:0000313" key="4">
    <source>
        <dbReference type="Proteomes" id="UP000054893"/>
    </source>
</evidence>
<dbReference type="PANTHER" id="PTHR44809">
    <property type="match status" value="1"/>
</dbReference>
<protein>
    <submittedName>
        <fullName evidence="3">TPR repeat-containing protein</fullName>
    </submittedName>
</protein>
<keyword evidence="1" id="KW-0802">TPR repeat</keyword>
<dbReference type="Gene3D" id="3.40.50.2000">
    <property type="entry name" value="Glycogen Phosphorylase B"/>
    <property type="match status" value="1"/>
</dbReference>